<keyword evidence="6" id="KW-0677">Repeat</keyword>
<dbReference type="AlphaFoldDB" id="A0A8S1IWX5"/>
<evidence type="ECO:0000313" key="17">
    <source>
        <dbReference type="EMBL" id="CAD7699584.1"/>
    </source>
</evidence>
<evidence type="ECO:0000256" key="6">
    <source>
        <dbReference type="ARBA" id="ARBA00022737"/>
    </source>
</evidence>
<dbReference type="FunFam" id="2.60.120.200:FF:000018">
    <property type="entry name" value="Calreticulin 1b"/>
    <property type="match status" value="1"/>
</dbReference>
<dbReference type="InterPro" id="IPR013320">
    <property type="entry name" value="ConA-like_dom_sf"/>
</dbReference>
<evidence type="ECO:0000313" key="18">
    <source>
        <dbReference type="Proteomes" id="UP000708148"/>
    </source>
</evidence>
<dbReference type="GO" id="GO:0051082">
    <property type="term" value="F:unfolded protein binding"/>
    <property type="evidence" value="ECO:0007669"/>
    <property type="project" value="InterPro"/>
</dbReference>
<dbReference type="PROSITE" id="PS51257">
    <property type="entry name" value="PROKAR_LIPOPROTEIN"/>
    <property type="match status" value="1"/>
</dbReference>
<keyword evidence="7 12" id="KW-0256">Endoplasmic reticulum</keyword>
<dbReference type="InterPro" id="IPR009033">
    <property type="entry name" value="Calreticulin/calnexin_P_dom_sf"/>
</dbReference>
<dbReference type="GO" id="GO:0036503">
    <property type="term" value="P:ERAD pathway"/>
    <property type="evidence" value="ECO:0007669"/>
    <property type="project" value="TreeGrafter"/>
</dbReference>
<comment type="function">
    <text evidence="11">Molecular calcium-binding chaperone promoting folding, oligomeric assembly and quality control in the ER via the calreticulin/calnexin cycle. This lectin may interact transiently with almost all of the monoglucosylated glycoproteins that are synthesized in the ER.</text>
</comment>
<evidence type="ECO:0000256" key="15">
    <source>
        <dbReference type="RuleBase" id="RU362126"/>
    </source>
</evidence>
<keyword evidence="18" id="KW-1185">Reference proteome</keyword>
<feature type="binding site" evidence="13">
    <location>
        <position position="141"/>
    </location>
    <ligand>
        <name>an alpha-D-glucoside</name>
        <dbReference type="ChEBI" id="CHEBI:22390"/>
    </ligand>
</feature>
<feature type="binding site" evidence="13">
    <location>
        <position position="134"/>
    </location>
    <ligand>
        <name>an alpha-D-glucoside</name>
        <dbReference type="ChEBI" id="CHEBI:22390"/>
    </ligand>
</feature>
<evidence type="ECO:0000256" key="10">
    <source>
        <dbReference type="ARBA" id="ARBA00023186"/>
    </source>
</evidence>
<keyword evidence="5" id="KW-0430">Lectin</keyword>
<dbReference type="SUPFAM" id="SSF49899">
    <property type="entry name" value="Concanavalin A-like lectins/glucanases"/>
    <property type="match status" value="1"/>
</dbReference>
<dbReference type="PANTHER" id="PTHR11073:SF2">
    <property type="entry name" value="CALRETICULIN"/>
    <property type="match status" value="1"/>
</dbReference>
<dbReference type="SUPFAM" id="SSF63887">
    <property type="entry name" value="P-domain of calnexin/calreticulin"/>
    <property type="match status" value="1"/>
</dbReference>
<dbReference type="PIRSF" id="PIRSF002356">
    <property type="entry name" value="Calreticulin"/>
    <property type="match status" value="1"/>
</dbReference>
<dbReference type="PRINTS" id="PR00626">
    <property type="entry name" value="CALRETICULIN"/>
</dbReference>
<feature type="region of interest" description="Disordered" evidence="16">
    <location>
        <begin position="208"/>
        <end position="285"/>
    </location>
</feature>
<accession>A0A8S1IWX5</accession>
<organism evidence="17 18">
    <name type="scientific">Ostreobium quekettii</name>
    <dbReference type="NCBI Taxonomy" id="121088"/>
    <lineage>
        <taxon>Eukaryota</taxon>
        <taxon>Viridiplantae</taxon>
        <taxon>Chlorophyta</taxon>
        <taxon>core chlorophytes</taxon>
        <taxon>Ulvophyceae</taxon>
        <taxon>TCBD clade</taxon>
        <taxon>Bryopsidales</taxon>
        <taxon>Ostreobineae</taxon>
        <taxon>Ostreobiaceae</taxon>
        <taxon>Ostreobium</taxon>
    </lineage>
</organism>
<evidence type="ECO:0000256" key="1">
    <source>
        <dbReference type="ARBA" id="ARBA00004319"/>
    </source>
</evidence>
<feature type="chain" id="PRO_5035969555" description="Calreticulin" evidence="15">
    <location>
        <begin position="22"/>
        <end position="419"/>
    </location>
</feature>
<name>A0A8S1IWX5_9CHLO</name>
<keyword evidence="3" id="KW-0479">Metal-binding</keyword>
<dbReference type="GO" id="GO:0005789">
    <property type="term" value="C:endoplasmic reticulum membrane"/>
    <property type="evidence" value="ECO:0007669"/>
    <property type="project" value="TreeGrafter"/>
</dbReference>
<protein>
    <recommendedName>
        <fullName evidence="12">Calreticulin</fullName>
    </recommendedName>
</protein>
<feature type="disulfide bond" evidence="14">
    <location>
        <begin position="109"/>
        <end position="143"/>
    </location>
</feature>
<dbReference type="Pfam" id="PF00262">
    <property type="entry name" value="Calreticulin"/>
    <property type="match status" value="2"/>
</dbReference>
<feature type="compositionally biased region" description="Acidic residues" evidence="16">
    <location>
        <begin position="256"/>
        <end position="266"/>
    </location>
</feature>
<dbReference type="PROSITE" id="PS00803">
    <property type="entry name" value="CALRETICULIN_1"/>
    <property type="match status" value="1"/>
</dbReference>
<evidence type="ECO:0000256" key="3">
    <source>
        <dbReference type="ARBA" id="ARBA00022723"/>
    </source>
</evidence>
<evidence type="ECO:0000256" key="14">
    <source>
        <dbReference type="PIRSR" id="PIRSR002356-3"/>
    </source>
</evidence>
<comment type="caution">
    <text evidence="17">The sequence shown here is derived from an EMBL/GenBank/DDBJ whole genome shotgun (WGS) entry which is preliminary data.</text>
</comment>
<feature type="signal peptide" evidence="15">
    <location>
        <begin position="1"/>
        <end position="21"/>
    </location>
</feature>
<evidence type="ECO:0000256" key="7">
    <source>
        <dbReference type="ARBA" id="ARBA00022824"/>
    </source>
</evidence>
<proteinExistence type="inferred from homology"/>
<comment type="similarity">
    <text evidence="2 12 15">Belongs to the calreticulin family.</text>
</comment>
<dbReference type="Gene3D" id="2.60.120.200">
    <property type="match status" value="1"/>
</dbReference>
<evidence type="ECO:0000256" key="4">
    <source>
        <dbReference type="ARBA" id="ARBA00022729"/>
    </source>
</evidence>
<evidence type="ECO:0000256" key="11">
    <source>
        <dbReference type="ARBA" id="ARBA00037091"/>
    </source>
</evidence>
<dbReference type="Proteomes" id="UP000708148">
    <property type="component" value="Unassembled WGS sequence"/>
</dbReference>
<evidence type="ECO:0000256" key="9">
    <source>
        <dbReference type="ARBA" id="ARBA00022837"/>
    </source>
</evidence>
<keyword evidence="9" id="KW-0106">Calcium</keyword>
<feature type="binding site" evidence="13">
    <location>
        <position position="115"/>
    </location>
    <ligand>
        <name>an alpha-D-glucoside</name>
        <dbReference type="ChEBI" id="CHEBI:22390"/>
    </ligand>
</feature>
<dbReference type="GO" id="GO:0005788">
    <property type="term" value="C:endoplasmic reticulum lumen"/>
    <property type="evidence" value="ECO:0007669"/>
    <property type="project" value="UniProtKB-SubCell"/>
</dbReference>
<feature type="compositionally biased region" description="Basic and acidic residues" evidence="16">
    <location>
        <begin position="350"/>
        <end position="391"/>
    </location>
</feature>
<feature type="binding site" evidence="13">
    <location>
        <position position="113"/>
    </location>
    <ligand>
        <name>an alpha-D-glucoside</name>
        <dbReference type="ChEBI" id="CHEBI:22390"/>
    </ligand>
</feature>
<dbReference type="GO" id="GO:0005509">
    <property type="term" value="F:calcium ion binding"/>
    <property type="evidence" value="ECO:0007669"/>
    <property type="project" value="InterPro"/>
</dbReference>
<evidence type="ECO:0000256" key="5">
    <source>
        <dbReference type="ARBA" id="ARBA00022734"/>
    </source>
</evidence>
<keyword evidence="14" id="KW-1015">Disulfide bond</keyword>
<evidence type="ECO:0000256" key="16">
    <source>
        <dbReference type="SAM" id="MobiDB-lite"/>
    </source>
</evidence>
<sequence length="419" mass="48795">MRPRRLVSLLLALALAACAHAKVYFKETFDDSWTERWTKSKWKEGEESEGDWAHTAGKWYGDEKMDKGIQTTPDARFYAIWAEMPEAFDNKDSDLVLQFSAKHEQKIDCGGGYIKLIPESSKDQMETFGGDTPYAIMFGPDICGYSTKKVHVILPYKGKNHLVKEDIKCKTDELTHVYTLVIHPNNTYQVYIDLKEEKTGSLYEDWDMLPPAKIKDPDAKKPDDWDERPKIDDPEDVKPEGYDDIPKTIVDPDATQPDDWDEEDDGKWEPPTIPNPEYKGEWKPKRIDNPDYKGKWVPPDIDNPEYVHDPELYHMAPLKYLGFELWQVKAGTIFDNIVVADDFEEAKAIAEETWGKTKDGEKEMYDKAQEEKKAKEEEERKRREEERKARGEDDDEEEEDYEPIHEDDDDYMETGKDEL</sequence>
<dbReference type="InterPro" id="IPR018124">
    <property type="entry name" value="Calret/calnex_CS"/>
</dbReference>
<dbReference type="OrthoDB" id="1938156at2759"/>
<dbReference type="GO" id="GO:0006457">
    <property type="term" value="P:protein folding"/>
    <property type="evidence" value="ECO:0007669"/>
    <property type="project" value="InterPro"/>
</dbReference>
<dbReference type="PROSITE" id="PS00804">
    <property type="entry name" value="CALRETICULIN_2"/>
    <property type="match status" value="1"/>
</dbReference>
<feature type="compositionally biased region" description="Acidic residues" evidence="16">
    <location>
        <begin position="392"/>
        <end position="412"/>
    </location>
</feature>
<evidence type="ECO:0000256" key="13">
    <source>
        <dbReference type="PIRSR" id="PIRSR002356-1"/>
    </source>
</evidence>
<evidence type="ECO:0000256" key="2">
    <source>
        <dbReference type="ARBA" id="ARBA00010983"/>
    </source>
</evidence>
<evidence type="ECO:0000256" key="12">
    <source>
        <dbReference type="PIRNR" id="PIRNR002356"/>
    </source>
</evidence>
<evidence type="ECO:0000256" key="8">
    <source>
        <dbReference type="ARBA" id="ARBA00022833"/>
    </source>
</evidence>
<dbReference type="Gene3D" id="2.10.250.10">
    <property type="entry name" value="Calreticulin/calnexin, P domain"/>
    <property type="match status" value="1"/>
</dbReference>
<dbReference type="GO" id="GO:0030246">
    <property type="term" value="F:carbohydrate binding"/>
    <property type="evidence" value="ECO:0007669"/>
    <property type="project" value="UniProtKB-KW"/>
</dbReference>
<dbReference type="InterPro" id="IPR001580">
    <property type="entry name" value="Calret/calnex"/>
</dbReference>
<keyword evidence="4 15" id="KW-0732">Signal</keyword>
<feature type="compositionally biased region" description="Basic and acidic residues" evidence="16">
    <location>
        <begin position="213"/>
        <end position="246"/>
    </location>
</feature>
<feature type="binding site" evidence="13">
    <location>
        <position position="324"/>
    </location>
    <ligand>
        <name>an alpha-D-glucoside</name>
        <dbReference type="ChEBI" id="CHEBI:22390"/>
    </ligand>
</feature>
<reference evidence="17" key="1">
    <citation type="submission" date="2020-12" db="EMBL/GenBank/DDBJ databases">
        <authorList>
            <person name="Iha C."/>
        </authorList>
    </citation>
    <scope>NUCLEOTIDE SEQUENCE</scope>
</reference>
<gene>
    <name evidence="17" type="ORF">OSTQU699_LOCUS4943</name>
</gene>
<keyword evidence="10 12" id="KW-0143">Chaperone</keyword>
<comment type="subcellular location">
    <subcellularLocation>
        <location evidence="1 12">Endoplasmic reticulum lumen</location>
    </subcellularLocation>
</comment>
<dbReference type="FunFam" id="2.10.250.10:FF:000002">
    <property type="entry name" value="Calreticulin"/>
    <property type="match status" value="1"/>
</dbReference>
<dbReference type="PANTHER" id="PTHR11073">
    <property type="entry name" value="CALRETICULIN AND CALNEXIN"/>
    <property type="match status" value="1"/>
</dbReference>
<keyword evidence="8" id="KW-0862">Zinc</keyword>
<dbReference type="InterPro" id="IPR009169">
    <property type="entry name" value="Calreticulin"/>
</dbReference>
<dbReference type="EMBL" id="CAJHUC010001064">
    <property type="protein sequence ID" value="CAD7699584.1"/>
    <property type="molecule type" value="Genomic_DNA"/>
</dbReference>
<feature type="region of interest" description="Disordered" evidence="16">
    <location>
        <begin position="350"/>
        <end position="419"/>
    </location>
</feature>